<dbReference type="Gene3D" id="2.30.29.30">
    <property type="entry name" value="Pleckstrin-homology domain (PH domain)/Phosphotyrosine-binding domain (PTB)"/>
    <property type="match status" value="1"/>
</dbReference>
<dbReference type="InterPro" id="IPR011993">
    <property type="entry name" value="PH-like_dom_sf"/>
</dbReference>
<evidence type="ECO:0000256" key="1">
    <source>
        <dbReference type="ARBA" id="ARBA00022443"/>
    </source>
</evidence>
<dbReference type="InterPro" id="IPR036020">
    <property type="entry name" value="WW_dom_sf"/>
</dbReference>
<dbReference type="InterPro" id="IPR008936">
    <property type="entry name" value="Rho_GTPase_activation_prot"/>
</dbReference>
<dbReference type="SMART" id="SM00326">
    <property type="entry name" value="SH3"/>
    <property type="match status" value="1"/>
</dbReference>
<protein>
    <submittedName>
        <fullName evidence="9">Uncharacterized protein</fullName>
    </submittedName>
</protein>
<evidence type="ECO:0000313" key="9">
    <source>
        <dbReference type="EMBL" id="KAL2916577.1"/>
    </source>
</evidence>
<keyword evidence="10" id="KW-1185">Reference proteome</keyword>
<name>A0ABR4NAP0_9FUNG</name>
<feature type="region of interest" description="Disordered" evidence="4">
    <location>
        <begin position="136"/>
        <end position="163"/>
    </location>
</feature>
<dbReference type="SUPFAM" id="SSF48350">
    <property type="entry name" value="GTPase activation domain, GAP"/>
    <property type="match status" value="1"/>
</dbReference>
<accession>A0ABR4NAP0</accession>
<evidence type="ECO:0000313" key="10">
    <source>
        <dbReference type="Proteomes" id="UP001527925"/>
    </source>
</evidence>
<feature type="domain" description="Rho-GAP" evidence="8">
    <location>
        <begin position="419"/>
        <end position="616"/>
    </location>
</feature>
<evidence type="ECO:0000256" key="4">
    <source>
        <dbReference type="SAM" id="MobiDB-lite"/>
    </source>
</evidence>
<dbReference type="Gene3D" id="2.30.30.40">
    <property type="entry name" value="SH3 Domains"/>
    <property type="match status" value="1"/>
</dbReference>
<evidence type="ECO:0000256" key="3">
    <source>
        <dbReference type="PROSITE-ProRule" id="PRU00192"/>
    </source>
</evidence>
<keyword evidence="2" id="KW-0343">GTPase activation</keyword>
<dbReference type="SUPFAM" id="SSF50729">
    <property type="entry name" value="PH domain-like"/>
    <property type="match status" value="1"/>
</dbReference>
<dbReference type="Gene3D" id="2.20.70.10">
    <property type="match status" value="1"/>
</dbReference>
<dbReference type="Pfam" id="PF00169">
    <property type="entry name" value="PH"/>
    <property type="match status" value="1"/>
</dbReference>
<gene>
    <name evidence="9" type="ORF">HK105_204010</name>
</gene>
<organism evidence="9 10">
    <name type="scientific">Polyrhizophydium stewartii</name>
    <dbReference type="NCBI Taxonomy" id="2732419"/>
    <lineage>
        <taxon>Eukaryota</taxon>
        <taxon>Fungi</taxon>
        <taxon>Fungi incertae sedis</taxon>
        <taxon>Chytridiomycota</taxon>
        <taxon>Chytridiomycota incertae sedis</taxon>
        <taxon>Chytridiomycetes</taxon>
        <taxon>Rhizophydiales</taxon>
        <taxon>Rhizophydiales incertae sedis</taxon>
        <taxon>Polyrhizophydium</taxon>
    </lineage>
</organism>
<sequence length="621" mass="68732">MSTLAPVTLAGDAAAKQRIAIALWNYDAQEDNELSFVAGDRIVVTEFCNEDWYEGTIGTAAGFFPANHVRVLPEASSVGVEHPKSVSSASPTKATASTASSPAATAAGASAQQHNGSPVLGAVDGSRRQNASAFSGLAVGRTLDDDNADSEPADDVENASEENLAEDSWNIVTTEDGQTYYWNSATGETSWDPPFGDTPGSSFDNLNLYDEGRPSVDAETKKEAPLARIEMVPPELIRKEGWLAYKARKEFGGVDPKRAHSWHNHWAIVCVGYLVFYKDEPSKLKKRSEKTPVVPSLVVTLDAITLNREKDPKKKPVFTLHTRSGAIWALQPQNESEVSEWMTTISEATKEASTAAEYENVMVKLFTRPAAEEPKVDPSSKKKVDDKKLPKQDSKKKERISVAESEEADISTNKTKIKSKLNAFFKRQQEKDTPASRDSDKKDDVLPDGLTSQGIYRLSGNAATIQRIKLQINQNNFAELDDEALDLNVVSGLLKLYFRELRDPLIPFTFYDRFIACMRLDDYNERLIEIKNLVQGLPKIHYDVLEFLMRHLVRVAAQSEINKMEPSNLAIVFGPTIVRVLSSGNDDMQAAYANMMNMSFQNALVEAIIIQTEWIFDGNPN</sequence>
<dbReference type="InterPro" id="IPR000198">
    <property type="entry name" value="RhoGAP_dom"/>
</dbReference>
<dbReference type="SMART" id="SM00324">
    <property type="entry name" value="RhoGAP"/>
    <property type="match status" value="1"/>
</dbReference>
<dbReference type="SUPFAM" id="SSF50044">
    <property type="entry name" value="SH3-domain"/>
    <property type="match status" value="1"/>
</dbReference>
<evidence type="ECO:0000259" key="8">
    <source>
        <dbReference type="PROSITE" id="PS50238"/>
    </source>
</evidence>
<dbReference type="CDD" id="cd00159">
    <property type="entry name" value="RhoGAP"/>
    <property type="match status" value="1"/>
</dbReference>
<dbReference type="Pfam" id="PF00620">
    <property type="entry name" value="RhoGAP"/>
    <property type="match status" value="1"/>
</dbReference>
<dbReference type="PROSITE" id="PS01159">
    <property type="entry name" value="WW_DOMAIN_1"/>
    <property type="match status" value="1"/>
</dbReference>
<comment type="caution">
    <text evidence="9">The sequence shown here is derived from an EMBL/GenBank/DDBJ whole genome shotgun (WGS) entry which is preliminary data.</text>
</comment>
<proteinExistence type="predicted"/>
<feature type="region of interest" description="Disordered" evidence="4">
    <location>
        <begin position="371"/>
        <end position="411"/>
    </location>
</feature>
<evidence type="ECO:0000256" key="2">
    <source>
        <dbReference type="ARBA" id="ARBA00022468"/>
    </source>
</evidence>
<dbReference type="PANTHER" id="PTHR23176">
    <property type="entry name" value="RHO/RAC/CDC GTPASE-ACTIVATING PROTEIN"/>
    <property type="match status" value="1"/>
</dbReference>
<dbReference type="InterPro" id="IPR036028">
    <property type="entry name" value="SH3-like_dom_sf"/>
</dbReference>
<dbReference type="EMBL" id="JADGIZ020000016">
    <property type="protein sequence ID" value="KAL2916577.1"/>
    <property type="molecule type" value="Genomic_DNA"/>
</dbReference>
<dbReference type="PROSITE" id="PS50003">
    <property type="entry name" value="PH_DOMAIN"/>
    <property type="match status" value="1"/>
</dbReference>
<dbReference type="CDD" id="cd00201">
    <property type="entry name" value="WW"/>
    <property type="match status" value="1"/>
</dbReference>
<dbReference type="Gene3D" id="1.10.555.10">
    <property type="entry name" value="Rho GTPase activation protein"/>
    <property type="match status" value="1"/>
</dbReference>
<reference evidence="9 10" key="1">
    <citation type="submission" date="2023-09" db="EMBL/GenBank/DDBJ databases">
        <title>Pangenome analysis of Batrachochytrium dendrobatidis and related Chytrids.</title>
        <authorList>
            <person name="Yacoub M.N."/>
            <person name="Stajich J.E."/>
            <person name="James T.Y."/>
        </authorList>
    </citation>
    <scope>NUCLEOTIDE SEQUENCE [LARGE SCALE GENOMIC DNA]</scope>
    <source>
        <strain evidence="9 10">JEL0888</strain>
    </source>
</reference>
<feature type="domain" description="SH3" evidence="5">
    <location>
        <begin position="15"/>
        <end position="74"/>
    </location>
</feature>
<dbReference type="PANTHER" id="PTHR23176:SF129">
    <property type="entry name" value="RHO GTPASE ACTIVATING PROTEIN AT 16F, ISOFORM E-RELATED"/>
    <property type="match status" value="1"/>
</dbReference>
<dbReference type="Pfam" id="PF14604">
    <property type="entry name" value="SH3_9"/>
    <property type="match status" value="1"/>
</dbReference>
<dbReference type="PROSITE" id="PS50002">
    <property type="entry name" value="SH3"/>
    <property type="match status" value="1"/>
</dbReference>
<feature type="compositionally biased region" description="Acidic residues" evidence="4">
    <location>
        <begin position="145"/>
        <end position="163"/>
    </location>
</feature>
<dbReference type="Proteomes" id="UP001527925">
    <property type="component" value="Unassembled WGS sequence"/>
</dbReference>
<dbReference type="PROSITE" id="PS50020">
    <property type="entry name" value="WW_DOMAIN_2"/>
    <property type="match status" value="1"/>
</dbReference>
<dbReference type="InterPro" id="IPR001452">
    <property type="entry name" value="SH3_domain"/>
</dbReference>
<feature type="compositionally biased region" description="Basic and acidic residues" evidence="4">
    <location>
        <begin position="371"/>
        <end position="401"/>
    </location>
</feature>
<evidence type="ECO:0000259" key="7">
    <source>
        <dbReference type="PROSITE" id="PS50020"/>
    </source>
</evidence>
<dbReference type="CDD" id="cd00174">
    <property type="entry name" value="SH3"/>
    <property type="match status" value="1"/>
</dbReference>
<feature type="compositionally biased region" description="Low complexity" evidence="4">
    <location>
        <begin position="87"/>
        <end position="111"/>
    </location>
</feature>
<dbReference type="PROSITE" id="PS50238">
    <property type="entry name" value="RHOGAP"/>
    <property type="match status" value="1"/>
</dbReference>
<feature type="region of interest" description="Disordered" evidence="4">
    <location>
        <begin position="78"/>
        <end position="124"/>
    </location>
</feature>
<dbReference type="Pfam" id="PF00397">
    <property type="entry name" value="WW"/>
    <property type="match status" value="1"/>
</dbReference>
<dbReference type="SUPFAM" id="SSF51045">
    <property type="entry name" value="WW domain"/>
    <property type="match status" value="1"/>
</dbReference>
<evidence type="ECO:0000259" key="6">
    <source>
        <dbReference type="PROSITE" id="PS50003"/>
    </source>
</evidence>
<dbReference type="SMART" id="SM00233">
    <property type="entry name" value="PH"/>
    <property type="match status" value="1"/>
</dbReference>
<dbReference type="InterPro" id="IPR001849">
    <property type="entry name" value="PH_domain"/>
</dbReference>
<feature type="domain" description="PH" evidence="6">
    <location>
        <begin position="236"/>
        <end position="350"/>
    </location>
</feature>
<keyword evidence="1 3" id="KW-0728">SH3 domain</keyword>
<dbReference type="InterPro" id="IPR001202">
    <property type="entry name" value="WW_dom"/>
</dbReference>
<evidence type="ECO:0000259" key="5">
    <source>
        <dbReference type="PROSITE" id="PS50002"/>
    </source>
</evidence>
<feature type="domain" description="WW" evidence="7">
    <location>
        <begin position="163"/>
        <end position="196"/>
    </location>
</feature>
<dbReference type="InterPro" id="IPR050729">
    <property type="entry name" value="Rho-GAP"/>
</dbReference>
<dbReference type="SMART" id="SM00456">
    <property type="entry name" value="WW"/>
    <property type="match status" value="1"/>
</dbReference>